<keyword evidence="1" id="KW-0472">Membrane</keyword>
<keyword evidence="1" id="KW-0812">Transmembrane</keyword>
<accession>A0A1I7WE24</accession>
<dbReference type="Proteomes" id="UP000095283">
    <property type="component" value="Unplaced"/>
</dbReference>
<feature type="transmembrane region" description="Helical" evidence="1">
    <location>
        <begin position="61"/>
        <end position="81"/>
    </location>
</feature>
<reference evidence="3" key="1">
    <citation type="submission" date="2016-11" db="UniProtKB">
        <authorList>
            <consortium name="WormBaseParasite"/>
        </authorList>
    </citation>
    <scope>IDENTIFICATION</scope>
</reference>
<keyword evidence="2" id="KW-1185">Reference proteome</keyword>
<dbReference type="AlphaFoldDB" id="A0A1I7WE24"/>
<dbReference type="WBParaSite" id="Hba_03160">
    <property type="protein sequence ID" value="Hba_03160"/>
    <property type="gene ID" value="Hba_03160"/>
</dbReference>
<evidence type="ECO:0000313" key="2">
    <source>
        <dbReference type="Proteomes" id="UP000095283"/>
    </source>
</evidence>
<feature type="transmembrane region" description="Helical" evidence="1">
    <location>
        <begin position="101"/>
        <end position="118"/>
    </location>
</feature>
<sequence>MLLGTLYYYHLLIYRLSPFTSWKNFFRVYLWYWWFGMCWHVCINESYVGSVKRSILPNKKCTIRFIWIFGFCIGRIMVQLSQFEVICYSSFNASAADTCSIPLYSLIFCFRITCYLLINKNENVRSCVLNFGTDLK</sequence>
<proteinExistence type="predicted"/>
<evidence type="ECO:0000256" key="1">
    <source>
        <dbReference type="SAM" id="Phobius"/>
    </source>
</evidence>
<evidence type="ECO:0000313" key="3">
    <source>
        <dbReference type="WBParaSite" id="Hba_03160"/>
    </source>
</evidence>
<organism evidence="2 3">
    <name type="scientific">Heterorhabditis bacteriophora</name>
    <name type="common">Entomopathogenic nematode worm</name>
    <dbReference type="NCBI Taxonomy" id="37862"/>
    <lineage>
        <taxon>Eukaryota</taxon>
        <taxon>Metazoa</taxon>
        <taxon>Ecdysozoa</taxon>
        <taxon>Nematoda</taxon>
        <taxon>Chromadorea</taxon>
        <taxon>Rhabditida</taxon>
        <taxon>Rhabditina</taxon>
        <taxon>Rhabditomorpha</taxon>
        <taxon>Strongyloidea</taxon>
        <taxon>Heterorhabditidae</taxon>
        <taxon>Heterorhabditis</taxon>
    </lineage>
</organism>
<feature type="transmembrane region" description="Helical" evidence="1">
    <location>
        <begin position="31"/>
        <end position="49"/>
    </location>
</feature>
<name>A0A1I7WE24_HETBA</name>
<protein>
    <submittedName>
        <fullName evidence="3">7TM_GPCR_Srx domain-containing protein</fullName>
    </submittedName>
</protein>
<keyword evidence="1" id="KW-1133">Transmembrane helix</keyword>